<dbReference type="Proteomes" id="UP000070054">
    <property type="component" value="Unassembled WGS sequence"/>
</dbReference>
<reference evidence="2 3" key="1">
    <citation type="submission" date="2014-02" db="EMBL/GenBank/DDBJ databases">
        <title>The genome sequence of Colletotrichum nymphaeae SA-01.</title>
        <authorList>
            <person name="Baroncelli R."/>
            <person name="Thon M.R."/>
        </authorList>
    </citation>
    <scope>NUCLEOTIDE SEQUENCE [LARGE SCALE GENOMIC DNA]</scope>
    <source>
        <strain evidence="2 3">SA-01</strain>
    </source>
</reference>
<proteinExistence type="predicted"/>
<sequence>MSELVDFKLFELLPEEIRRIVWREALEDRFVVVAPRVDWLARRSRLPAMSAVHRESRKVFLGMYIRLISESTGMPHTTSSFDWLVKDHVYFNPDVDTLILGTIVDRLGGFRFALASPQWHVKVGGLGDLIKSPIFPGYIKKRLRKVRLHDSCFLQRIFNRRLDRGENLHSYSPFNISCTSGPIPLPSLQFPCLEVIHLVSLLCVPIPIITPQGRTGFSMRGRGLHFRYILPTNRLYYHHDVTLRNEYLKGIRPSHRIPDDHFRVDPNDICGIRIDISRDSNVDWITDA</sequence>
<comment type="caution">
    <text evidence="2">The sequence shown here is derived from an EMBL/GenBank/DDBJ whole genome shotgun (WGS) entry which is preliminary data.</text>
</comment>
<evidence type="ECO:0000313" key="3">
    <source>
        <dbReference type="Proteomes" id="UP000070054"/>
    </source>
</evidence>
<organism evidence="2 3">
    <name type="scientific">Colletotrichum nymphaeae SA-01</name>
    <dbReference type="NCBI Taxonomy" id="1460502"/>
    <lineage>
        <taxon>Eukaryota</taxon>
        <taxon>Fungi</taxon>
        <taxon>Dikarya</taxon>
        <taxon>Ascomycota</taxon>
        <taxon>Pezizomycotina</taxon>
        <taxon>Sordariomycetes</taxon>
        <taxon>Hypocreomycetidae</taxon>
        <taxon>Glomerellales</taxon>
        <taxon>Glomerellaceae</taxon>
        <taxon>Colletotrichum</taxon>
        <taxon>Colletotrichum acutatum species complex</taxon>
    </lineage>
</organism>
<keyword evidence="3" id="KW-1185">Reference proteome</keyword>
<dbReference type="InterPro" id="IPR045518">
    <property type="entry name" value="2EXR"/>
</dbReference>
<evidence type="ECO:0000259" key="1">
    <source>
        <dbReference type="Pfam" id="PF20150"/>
    </source>
</evidence>
<evidence type="ECO:0000313" key="2">
    <source>
        <dbReference type="EMBL" id="KXH49417.1"/>
    </source>
</evidence>
<dbReference type="Pfam" id="PF20150">
    <property type="entry name" value="2EXR"/>
    <property type="match status" value="1"/>
</dbReference>
<dbReference type="EMBL" id="JEMN01001072">
    <property type="protein sequence ID" value="KXH49417.1"/>
    <property type="molecule type" value="Genomic_DNA"/>
</dbReference>
<feature type="domain" description="2EXR" evidence="1">
    <location>
        <begin position="7"/>
        <end position="98"/>
    </location>
</feature>
<protein>
    <recommendedName>
        <fullName evidence="1">2EXR domain-containing protein</fullName>
    </recommendedName>
</protein>
<dbReference type="AlphaFoldDB" id="A0A135TMS8"/>
<name>A0A135TMS8_9PEZI</name>
<gene>
    <name evidence="2" type="ORF">CNYM01_08278</name>
</gene>
<dbReference type="OrthoDB" id="3513892at2759"/>
<accession>A0A135TMS8</accession>